<dbReference type="PANTHER" id="PTHR31313:SF81">
    <property type="entry name" value="TY1 ENHANCER ACTIVATOR"/>
    <property type="match status" value="1"/>
</dbReference>
<reference evidence="7 8" key="1">
    <citation type="submission" date="2016-07" db="EMBL/GenBank/DDBJ databases">
        <title>Pervasive Adenine N6-methylation of Active Genes in Fungi.</title>
        <authorList>
            <consortium name="DOE Joint Genome Institute"/>
            <person name="Mondo S.J."/>
            <person name="Dannebaum R.O."/>
            <person name="Kuo R.C."/>
            <person name="Labutti K."/>
            <person name="Haridas S."/>
            <person name="Kuo A."/>
            <person name="Salamov A."/>
            <person name="Ahrendt S.R."/>
            <person name="Lipzen A."/>
            <person name="Sullivan W."/>
            <person name="Andreopoulos W.B."/>
            <person name="Clum A."/>
            <person name="Lindquist E."/>
            <person name="Daum C."/>
            <person name="Ramamoorthy G.K."/>
            <person name="Gryganskyi A."/>
            <person name="Culley D."/>
            <person name="Magnuson J.K."/>
            <person name="James T.Y."/>
            <person name="O'Malley M.A."/>
            <person name="Stajich J.E."/>
            <person name="Spatafora J.W."/>
            <person name="Visel A."/>
            <person name="Grigoriev I.V."/>
        </authorList>
    </citation>
    <scope>NUCLEOTIDE SEQUENCE [LARGE SCALE GENOMIC DNA]</scope>
    <source>
        <strain evidence="7 8">68-887.2</strain>
    </source>
</reference>
<dbReference type="InterPro" id="IPR051615">
    <property type="entry name" value="Transcr_Regulatory_Elem"/>
</dbReference>
<keyword evidence="6" id="KW-0539">Nucleus</keyword>
<proteinExistence type="predicted"/>
<evidence type="ECO:0000256" key="4">
    <source>
        <dbReference type="ARBA" id="ARBA00023125"/>
    </source>
</evidence>
<evidence type="ECO:0000313" key="8">
    <source>
        <dbReference type="Proteomes" id="UP000193986"/>
    </source>
</evidence>
<dbReference type="OrthoDB" id="2563819at2759"/>
<name>A0A1Y2AWZ7_9TREE</name>
<keyword evidence="2" id="KW-0862">Zinc</keyword>
<evidence type="ECO:0000256" key="3">
    <source>
        <dbReference type="ARBA" id="ARBA00023015"/>
    </source>
</evidence>
<evidence type="ECO:0000256" key="5">
    <source>
        <dbReference type="ARBA" id="ARBA00023163"/>
    </source>
</evidence>
<dbReference type="GO" id="GO:0046872">
    <property type="term" value="F:metal ion binding"/>
    <property type="evidence" value="ECO:0007669"/>
    <property type="project" value="UniProtKB-KW"/>
</dbReference>
<dbReference type="Proteomes" id="UP000193986">
    <property type="component" value="Unassembled WGS sequence"/>
</dbReference>
<evidence type="ECO:0000256" key="1">
    <source>
        <dbReference type="ARBA" id="ARBA00022723"/>
    </source>
</evidence>
<dbReference type="AlphaFoldDB" id="A0A1Y2AWZ7"/>
<sequence length="154" mass="17735">RRESLPEAIRWPPQSMEAFMQPGIVTTHGMYNTYIIILFRPYIIDFGEVRDVLPEALEMCMQAAREIVEQCRYIRDFHGVHTAPLSWQHILYVCATTLVMQSSGHPNVTLEEKREAIANLAYLQRALYEFSEVWPAAARTADSLRQLQQESAPP</sequence>
<keyword evidence="8" id="KW-1185">Reference proteome</keyword>
<gene>
    <name evidence="7" type="ORF">BCR39DRAFT_578162</name>
</gene>
<keyword evidence="1" id="KW-0479">Metal-binding</keyword>
<comment type="caution">
    <text evidence="7">The sequence shown here is derived from an EMBL/GenBank/DDBJ whole genome shotgun (WGS) entry which is preliminary data.</text>
</comment>
<keyword evidence="5" id="KW-0804">Transcription</keyword>
<dbReference type="GO" id="GO:0003677">
    <property type="term" value="F:DNA binding"/>
    <property type="evidence" value="ECO:0007669"/>
    <property type="project" value="UniProtKB-KW"/>
</dbReference>
<feature type="non-terminal residue" evidence="7">
    <location>
        <position position="1"/>
    </location>
</feature>
<organism evidence="7 8">
    <name type="scientific">Naematelia encephala</name>
    <dbReference type="NCBI Taxonomy" id="71784"/>
    <lineage>
        <taxon>Eukaryota</taxon>
        <taxon>Fungi</taxon>
        <taxon>Dikarya</taxon>
        <taxon>Basidiomycota</taxon>
        <taxon>Agaricomycotina</taxon>
        <taxon>Tremellomycetes</taxon>
        <taxon>Tremellales</taxon>
        <taxon>Naemateliaceae</taxon>
        <taxon>Naematelia</taxon>
    </lineage>
</organism>
<keyword evidence="4" id="KW-0238">DNA-binding</keyword>
<accession>A0A1Y2AWZ7</accession>
<protein>
    <submittedName>
        <fullName evidence="7">Uncharacterized protein</fullName>
    </submittedName>
</protein>
<keyword evidence="3" id="KW-0805">Transcription regulation</keyword>
<dbReference type="CDD" id="cd12148">
    <property type="entry name" value="fungal_TF_MHR"/>
    <property type="match status" value="1"/>
</dbReference>
<evidence type="ECO:0000313" key="7">
    <source>
        <dbReference type="EMBL" id="ORY27098.1"/>
    </source>
</evidence>
<dbReference type="InParanoid" id="A0A1Y2AWZ7"/>
<dbReference type="PANTHER" id="PTHR31313">
    <property type="entry name" value="TY1 ENHANCER ACTIVATOR"/>
    <property type="match status" value="1"/>
</dbReference>
<evidence type="ECO:0000256" key="6">
    <source>
        <dbReference type="ARBA" id="ARBA00023242"/>
    </source>
</evidence>
<evidence type="ECO:0000256" key="2">
    <source>
        <dbReference type="ARBA" id="ARBA00022833"/>
    </source>
</evidence>
<dbReference type="EMBL" id="MCFC01000041">
    <property type="protein sequence ID" value="ORY27098.1"/>
    <property type="molecule type" value="Genomic_DNA"/>
</dbReference>